<dbReference type="AlphaFoldDB" id="A0A0C2FWL4"/>
<protein>
    <submittedName>
        <fullName evidence="1">Uncharacterized protein</fullName>
    </submittedName>
</protein>
<keyword evidence="2" id="KW-1185">Reference proteome</keyword>
<proteinExistence type="predicted"/>
<name>A0A0C2FWL4_9BILA</name>
<reference evidence="1 2" key="1">
    <citation type="submission" date="2013-12" db="EMBL/GenBank/DDBJ databases">
        <title>Draft genome of the parsitic nematode Ancylostoma duodenale.</title>
        <authorList>
            <person name="Mitreva M."/>
        </authorList>
    </citation>
    <scope>NUCLEOTIDE SEQUENCE [LARGE SCALE GENOMIC DNA]</scope>
    <source>
        <strain evidence="1 2">Zhejiang</strain>
    </source>
</reference>
<gene>
    <name evidence="1" type="ORF">ANCDUO_16935</name>
</gene>
<sequence>MVSSDGSLTHEIIAWLKWPVALYGAECWTVSKEMKSRISVTEMRLLRWMGGITQLDPICNQDIRQRFGVAAIVDKLREARLR</sequence>
<dbReference type="Proteomes" id="UP000054047">
    <property type="component" value="Unassembled WGS sequence"/>
</dbReference>
<dbReference type="EMBL" id="KN742401">
    <property type="protein sequence ID" value="KIH52950.1"/>
    <property type="molecule type" value="Genomic_DNA"/>
</dbReference>
<accession>A0A0C2FWL4</accession>
<evidence type="ECO:0000313" key="1">
    <source>
        <dbReference type="EMBL" id="KIH52950.1"/>
    </source>
</evidence>
<evidence type="ECO:0000313" key="2">
    <source>
        <dbReference type="Proteomes" id="UP000054047"/>
    </source>
</evidence>
<dbReference type="OrthoDB" id="5848222at2759"/>
<organism evidence="1 2">
    <name type="scientific">Ancylostoma duodenale</name>
    <dbReference type="NCBI Taxonomy" id="51022"/>
    <lineage>
        <taxon>Eukaryota</taxon>
        <taxon>Metazoa</taxon>
        <taxon>Ecdysozoa</taxon>
        <taxon>Nematoda</taxon>
        <taxon>Chromadorea</taxon>
        <taxon>Rhabditida</taxon>
        <taxon>Rhabditina</taxon>
        <taxon>Rhabditomorpha</taxon>
        <taxon>Strongyloidea</taxon>
        <taxon>Ancylostomatidae</taxon>
        <taxon>Ancylostomatinae</taxon>
        <taxon>Ancylostoma</taxon>
    </lineage>
</organism>